<evidence type="ECO:0008006" key="6">
    <source>
        <dbReference type="Google" id="ProtNLM"/>
    </source>
</evidence>
<dbReference type="OrthoDB" id="7870459at2"/>
<evidence type="ECO:0000313" key="2">
    <source>
        <dbReference type="EMBL" id="PWJ21010.1"/>
    </source>
</evidence>
<evidence type="ECO:0000313" key="4">
    <source>
        <dbReference type="Proteomes" id="UP000245839"/>
    </source>
</evidence>
<proteinExistence type="predicted"/>
<accession>A0A2Y9AAW4</accession>
<dbReference type="Proteomes" id="UP000245839">
    <property type="component" value="Unassembled WGS sequence"/>
</dbReference>
<feature type="compositionally biased region" description="Low complexity" evidence="1">
    <location>
        <begin position="1046"/>
        <end position="1065"/>
    </location>
</feature>
<protein>
    <recommendedName>
        <fullName evidence="6">Type IV pilus biogenesis protein PilP</fullName>
    </recommendedName>
</protein>
<evidence type="ECO:0000256" key="1">
    <source>
        <dbReference type="SAM" id="MobiDB-lite"/>
    </source>
</evidence>
<evidence type="ECO:0000313" key="3">
    <source>
        <dbReference type="EMBL" id="SSA41420.1"/>
    </source>
</evidence>
<reference evidence="3 5" key="1">
    <citation type="submission" date="2016-10" db="EMBL/GenBank/DDBJ databases">
        <authorList>
            <person name="Cai Z."/>
        </authorList>
    </citation>
    <scope>NUCLEOTIDE SEQUENCE [LARGE SCALE GENOMIC DNA]</scope>
    <source>
        <strain evidence="3 5">DSM 25227</strain>
    </source>
</reference>
<keyword evidence="4" id="KW-1185">Reference proteome</keyword>
<feature type="region of interest" description="Disordered" evidence="1">
    <location>
        <begin position="966"/>
        <end position="1070"/>
    </location>
</feature>
<organism evidence="3 5">
    <name type="scientific">Jannaschia seohaensis</name>
    <dbReference type="NCBI Taxonomy" id="475081"/>
    <lineage>
        <taxon>Bacteria</taxon>
        <taxon>Pseudomonadati</taxon>
        <taxon>Pseudomonadota</taxon>
        <taxon>Alphaproteobacteria</taxon>
        <taxon>Rhodobacterales</taxon>
        <taxon>Roseobacteraceae</taxon>
        <taxon>Jannaschia</taxon>
    </lineage>
</organism>
<dbReference type="Proteomes" id="UP000251571">
    <property type="component" value="Unassembled WGS sequence"/>
</dbReference>
<dbReference type="RefSeq" id="WP_109563368.1">
    <property type="nucleotide sequence ID" value="NZ_QGDJ01000002.1"/>
</dbReference>
<reference evidence="2 4" key="2">
    <citation type="submission" date="2018-03" db="EMBL/GenBank/DDBJ databases">
        <title>Genomic Encyclopedia of Archaeal and Bacterial Type Strains, Phase II (KMG-II): from individual species to whole genera.</title>
        <authorList>
            <person name="Goeker M."/>
        </authorList>
    </citation>
    <scope>NUCLEOTIDE SEQUENCE [LARGE SCALE GENOMIC DNA]</scope>
    <source>
        <strain evidence="2 4">DSM 25227</strain>
    </source>
</reference>
<sequence>MTPQIALDLTLDTITVLSRAPEGGWWREGTVRLTDPDMPERLAQLRDVAERRVGADFVSVLVLPDSQLLYTSLERDDRRPDETIRSLLKGRTPYDVADLTWDYVERGDRLQVAVVALDTLMEAESFAAEYGFRPVAVAANPNDPAYPGIPSFGKTGLAGDLLAGDTLELMIEDGFRAVPAPPLPEPVEESATPDSKAAPAEEAPIPFDASEDAAQDVAETEAPAPPSAEDAPLTFRPTPPTPDQGAASDPADTPGFVSTRAAAPAAPTPPEARAANGDRLARITPRLTATPALGAGRDAPPLPTPADIEAQGTRGARYPISTSRPAEPPMTASPSTPPRFDAPKKSAPAEDAPPPQTFDAPKKNSAPTIEDSPGRTGPKALKAPPVAPPGSFAAHLKRRATDPDAVAEWEEANARRKAEGGEAAKTPAPAPDRPKRYQVAPEDAPASLAARIKRRAEEQRAQEAAAPNRSDADPKTPSEAESLALPGIARAQAAEARGGARLGLMLTLGLLAILILVGLGATLLGDDAATAQEETRAPAAGAVTLLPTTPDPSEEREIAALPAVTVAPAEASDPAALLPEPGSVTTGRAGPAGISAPTPIETPLLARSLPEDPQSEEHIQASVAPGLAQPPSFETAPTAETTPAVFIGIWKADGDFDAPDRIAPPAIPGSPVVEAALDPALSGPAMAGLPTVATAPDPLTPRRNPPPVELIESRDAALGLTPATREWTVLPTGYALLRGQPAALPRPRPGGAAEARLAALAAQAEAVAPEPTQTETVEAERNVAADATEATLDAVADIPAPSAPASPAFASLATAALDRLAAPEEAEITLVAATTEGTLAPGGYTVLQGRPATLPLRRPETEAETSAAPDPASPEPNAAEAETGPPEPAPEGVVAPGGFTLLEGRPDAFPAPRPEDGDAAATDPSPEAAPLQDATAAAEARVTEAALIAPSEEGVLAPGGYTLLLGRPETLPAPRPVTEETSGATDAPELVPSDTAAPEVVQRASVDATSDLVAPTPEGVLAPGGYTLQLGRPDTMPARRAEDSEGLTAAEAESEAATESAAGEDATPEAVIEDSVLRRVRPVARPDAIDAAAAAQAAALAAEAEAEEAALAALRRTQPRPRPASIAEEATKAAIASARAATEQAAIDAAQQAAAASLASVAADSTPSVSSGPVSVLALAASERPRTRPRHVEREAARIVSQRSQVAAAASAATTQPRQQAATRVDRGSPPIRSAGGNVERAATERNVLRLNQTNLIGVYGRANARRALVRLSNGRYVKVEVGDRLDRGRVTAIGEDRLQYQRGGRNVVLELPRG</sequence>
<feature type="compositionally biased region" description="Low complexity" evidence="1">
    <location>
        <begin position="864"/>
        <end position="898"/>
    </location>
</feature>
<feature type="region of interest" description="Disordered" evidence="1">
    <location>
        <begin position="178"/>
        <end position="200"/>
    </location>
</feature>
<feature type="region of interest" description="Disordered" evidence="1">
    <location>
        <begin position="212"/>
        <end position="480"/>
    </location>
</feature>
<feature type="region of interest" description="Disordered" evidence="1">
    <location>
        <begin position="574"/>
        <end position="639"/>
    </location>
</feature>
<dbReference type="EMBL" id="UETC01000002">
    <property type="protein sequence ID" value="SSA41420.1"/>
    <property type="molecule type" value="Genomic_DNA"/>
</dbReference>
<feature type="compositionally biased region" description="Low complexity" evidence="1">
    <location>
        <begin position="1207"/>
        <end position="1223"/>
    </location>
</feature>
<feature type="compositionally biased region" description="Basic and acidic residues" evidence="1">
    <location>
        <begin position="412"/>
        <end position="422"/>
    </location>
</feature>
<dbReference type="EMBL" id="QGDJ01000002">
    <property type="protein sequence ID" value="PWJ21010.1"/>
    <property type="molecule type" value="Genomic_DNA"/>
</dbReference>
<gene>
    <name evidence="2" type="ORF">BCF38_102257</name>
    <name evidence="3" type="ORF">SAMN05421539_102257</name>
</gene>
<feature type="region of interest" description="Disordered" evidence="1">
    <location>
        <begin position="1207"/>
        <end position="1240"/>
    </location>
</feature>
<evidence type="ECO:0000313" key="5">
    <source>
        <dbReference type="Proteomes" id="UP000251571"/>
    </source>
</evidence>
<feature type="region of interest" description="Disordered" evidence="1">
    <location>
        <begin position="858"/>
        <end position="937"/>
    </location>
</feature>
<feature type="compositionally biased region" description="Low complexity" evidence="1">
    <location>
        <begin position="259"/>
        <end position="275"/>
    </location>
</feature>
<name>A0A2Y9AAW4_9RHOB</name>